<accession>A0A652KLA9</accession>
<feature type="domain" description="ABC transporter" evidence="4">
    <location>
        <begin position="24"/>
        <end position="248"/>
    </location>
</feature>
<dbReference type="PANTHER" id="PTHR42939">
    <property type="entry name" value="ABC TRANSPORTER ATP-BINDING PROTEIN ALBC-RELATED"/>
    <property type="match status" value="1"/>
</dbReference>
<keyword evidence="2" id="KW-0547">Nucleotide-binding</keyword>
<evidence type="ECO:0000259" key="4">
    <source>
        <dbReference type="PROSITE" id="PS50893"/>
    </source>
</evidence>
<dbReference type="InterPro" id="IPR051782">
    <property type="entry name" value="ABC_Transporter_VariousFunc"/>
</dbReference>
<proteinExistence type="predicted"/>
<sequence>MDHAQSPYGSGTEFVRPPVGAAAIEAQGLGKEYRRGWALRDVSFRLPAGRVCGLVGPNGAGKSTLMGLATNMIRPTTGALRVFGAAPGSTEAVLRTAFLTQEKPLFRRFTVAETLRLGREFNPHWDQEVAEGIVRAGQVPLKAKVGTLSGGQRTRVAFALAFGKRPDLLILDEPMADLDPLVRRELMATLTAEAAEHGTTVLVSSHMLAELEHICDYLLVVANGGLRLAGEVDELRAAHALLDVAGSGPVPAVAPHTVIESGRGDGRPGVLVRLGGPAAYGGPAEPPTLEELLLAYLRSPDAPALITPSARVGDIHDIITRDRTKAVTA</sequence>
<dbReference type="PROSITE" id="PS00211">
    <property type="entry name" value="ABC_TRANSPORTER_1"/>
    <property type="match status" value="1"/>
</dbReference>
<dbReference type="GO" id="GO:0016887">
    <property type="term" value="F:ATP hydrolysis activity"/>
    <property type="evidence" value="ECO:0007669"/>
    <property type="project" value="InterPro"/>
</dbReference>
<evidence type="ECO:0000256" key="1">
    <source>
        <dbReference type="ARBA" id="ARBA00022448"/>
    </source>
</evidence>
<dbReference type="SMART" id="SM00382">
    <property type="entry name" value="AAA"/>
    <property type="match status" value="1"/>
</dbReference>
<dbReference type="SUPFAM" id="SSF52540">
    <property type="entry name" value="P-loop containing nucleoside triphosphate hydrolases"/>
    <property type="match status" value="1"/>
</dbReference>
<dbReference type="Gene3D" id="3.40.50.300">
    <property type="entry name" value="P-loop containing nucleotide triphosphate hydrolases"/>
    <property type="match status" value="1"/>
</dbReference>
<evidence type="ECO:0000256" key="3">
    <source>
        <dbReference type="ARBA" id="ARBA00022840"/>
    </source>
</evidence>
<organism evidence="5">
    <name type="scientific">Streptomyces sp. gb1(2016)</name>
    <dbReference type="NCBI Taxonomy" id="1828321"/>
    <lineage>
        <taxon>Bacteria</taxon>
        <taxon>Bacillati</taxon>
        <taxon>Actinomycetota</taxon>
        <taxon>Actinomycetes</taxon>
        <taxon>Kitasatosporales</taxon>
        <taxon>Streptomycetaceae</taxon>
        <taxon>Streptomyces</taxon>
    </lineage>
</organism>
<keyword evidence="1" id="KW-0813">Transport</keyword>
<gene>
    <name evidence="5" type="ORF">EAO74_28870</name>
</gene>
<dbReference type="InterPro" id="IPR017871">
    <property type="entry name" value="ABC_transporter-like_CS"/>
</dbReference>
<dbReference type="Pfam" id="PF00005">
    <property type="entry name" value="ABC_tran"/>
    <property type="match status" value="1"/>
</dbReference>
<dbReference type="InterPro" id="IPR027417">
    <property type="entry name" value="P-loop_NTPase"/>
</dbReference>
<name>A0A652KLA9_9ACTN</name>
<dbReference type="GO" id="GO:0005524">
    <property type="term" value="F:ATP binding"/>
    <property type="evidence" value="ECO:0007669"/>
    <property type="project" value="UniProtKB-KW"/>
</dbReference>
<evidence type="ECO:0000313" key="5">
    <source>
        <dbReference type="EMBL" id="TXS24450.1"/>
    </source>
</evidence>
<dbReference type="PANTHER" id="PTHR42939:SF1">
    <property type="entry name" value="ABC TRANSPORTER ATP-BINDING PROTEIN ALBC-RELATED"/>
    <property type="match status" value="1"/>
</dbReference>
<reference evidence="5" key="1">
    <citation type="submission" date="2018-10" db="EMBL/GenBank/DDBJ databases">
        <authorList>
            <person name="Hariharan J."/>
            <person name="Choudoir M.J."/>
            <person name="Diebold P."/>
            <person name="Panke-Buisse K."/>
            <person name="Campbell A.N."/>
            <person name="Buckley D.H."/>
        </authorList>
    </citation>
    <scope>NUCLEOTIDE SEQUENCE</scope>
    <source>
        <strain evidence="5">Gb1</strain>
    </source>
</reference>
<comment type="caution">
    <text evidence="5">The sequence shown here is derived from an EMBL/GenBank/DDBJ whole genome shotgun (WGS) entry which is preliminary data.</text>
</comment>
<evidence type="ECO:0000256" key="2">
    <source>
        <dbReference type="ARBA" id="ARBA00022741"/>
    </source>
</evidence>
<dbReference type="PROSITE" id="PS50893">
    <property type="entry name" value="ABC_TRANSPORTER_2"/>
    <property type="match status" value="1"/>
</dbReference>
<dbReference type="RefSeq" id="WP_147985202.1">
    <property type="nucleotide sequence ID" value="NZ_RDBM01000037.1"/>
</dbReference>
<dbReference type="AlphaFoldDB" id="A0A652KLA9"/>
<dbReference type="InterPro" id="IPR003593">
    <property type="entry name" value="AAA+_ATPase"/>
</dbReference>
<keyword evidence="3 5" id="KW-0067">ATP-binding</keyword>
<protein>
    <submittedName>
        <fullName evidence="5">ABC transporter ATP-binding protein</fullName>
    </submittedName>
</protein>
<dbReference type="CDD" id="cd03230">
    <property type="entry name" value="ABC_DR_subfamily_A"/>
    <property type="match status" value="1"/>
</dbReference>
<dbReference type="EMBL" id="RDBM01000037">
    <property type="protein sequence ID" value="TXS24450.1"/>
    <property type="molecule type" value="Genomic_DNA"/>
</dbReference>
<dbReference type="InterPro" id="IPR003439">
    <property type="entry name" value="ABC_transporter-like_ATP-bd"/>
</dbReference>